<organism evidence="2 3">
    <name type="scientific">Kineococcus halophytocola</name>
    <dbReference type="NCBI Taxonomy" id="3234027"/>
    <lineage>
        <taxon>Bacteria</taxon>
        <taxon>Bacillati</taxon>
        <taxon>Actinomycetota</taxon>
        <taxon>Actinomycetes</taxon>
        <taxon>Kineosporiales</taxon>
        <taxon>Kineosporiaceae</taxon>
        <taxon>Kineococcus</taxon>
    </lineage>
</organism>
<reference evidence="2 3" key="1">
    <citation type="submission" date="2024-07" db="EMBL/GenBank/DDBJ databases">
        <authorList>
            <person name="Thanompreechachai J."/>
            <person name="Duangmal K."/>
        </authorList>
    </citation>
    <scope>NUCLEOTIDE SEQUENCE [LARGE SCALE GENOMIC DNA]</scope>
    <source>
        <strain evidence="2 3">LSe6-4</strain>
    </source>
</reference>
<dbReference type="RefSeq" id="WP_370441132.1">
    <property type="nucleotide sequence ID" value="NZ_JBGFTU010000008.1"/>
</dbReference>
<name>A0ABV4H017_9ACTN</name>
<dbReference type="Pfam" id="PF10944">
    <property type="entry name" value="DUF2630"/>
    <property type="match status" value="1"/>
</dbReference>
<keyword evidence="3" id="KW-1185">Reference proteome</keyword>
<gene>
    <name evidence="2" type="ORF">AB2L27_08965</name>
</gene>
<evidence type="ECO:0000313" key="2">
    <source>
        <dbReference type="EMBL" id="MEZ0164894.1"/>
    </source>
</evidence>
<protein>
    <submittedName>
        <fullName evidence="2">DUF2630 family protein</fullName>
    </submittedName>
</protein>
<evidence type="ECO:0000313" key="3">
    <source>
        <dbReference type="Proteomes" id="UP001565927"/>
    </source>
</evidence>
<accession>A0ABV4H017</accession>
<proteinExistence type="predicted"/>
<comment type="caution">
    <text evidence="2">The sequence shown here is derived from an EMBL/GenBank/DDBJ whole genome shotgun (WGS) entry which is preliminary data.</text>
</comment>
<feature type="compositionally biased region" description="Basic and acidic residues" evidence="1">
    <location>
        <begin position="72"/>
        <end position="81"/>
    </location>
</feature>
<feature type="region of interest" description="Disordered" evidence="1">
    <location>
        <begin position="56"/>
        <end position="81"/>
    </location>
</feature>
<dbReference type="InterPro" id="IPR020311">
    <property type="entry name" value="Uncharacterised_Rv0898c"/>
</dbReference>
<dbReference type="EMBL" id="JBGFTU010000008">
    <property type="protein sequence ID" value="MEZ0164894.1"/>
    <property type="molecule type" value="Genomic_DNA"/>
</dbReference>
<evidence type="ECO:0000256" key="1">
    <source>
        <dbReference type="SAM" id="MobiDB-lite"/>
    </source>
</evidence>
<sequence length="81" mass="9529">MDEHDIRQRIDDLVATEHRLRESLQKGELSAEEEHAQLRAAEEALDQCWDLLRQRQARRAAGQDPQEATARPVEEVEHYRQ</sequence>
<dbReference type="Proteomes" id="UP001565927">
    <property type="component" value="Unassembled WGS sequence"/>
</dbReference>